<feature type="compositionally biased region" description="Polar residues" evidence="6">
    <location>
        <begin position="10"/>
        <end position="24"/>
    </location>
</feature>
<proteinExistence type="inferred from homology"/>
<evidence type="ECO:0000256" key="3">
    <source>
        <dbReference type="PROSITE-ProRule" id="PRU00283"/>
    </source>
</evidence>
<keyword evidence="5" id="KW-0175">Coiled coil</keyword>
<accession>C5DJ91</accession>
<keyword evidence="4" id="KW-0493">Microtubule</keyword>
<dbReference type="Gene3D" id="3.40.850.10">
    <property type="entry name" value="Kinesin motor domain"/>
    <property type="match status" value="1"/>
</dbReference>
<dbReference type="InterPro" id="IPR019821">
    <property type="entry name" value="Kinesin_motor_CS"/>
</dbReference>
<dbReference type="GO" id="GO:0003777">
    <property type="term" value="F:microtubule motor activity"/>
    <property type="evidence" value="ECO:0007669"/>
    <property type="project" value="InterPro"/>
</dbReference>
<dbReference type="InterPro" id="IPR027417">
    <property type="entry name" value="P-loop_NTPase"/>
</dbReference>
<dbReference type="PRINTS" id="PR00380">
    <property type="entry name" value="KINESINHEAVY"/>
</dbReference>
<dbReference type="Pfam" id="PF00225">
    <property type="entry name" value="Kinesin"/>
    <property type="match status" value="1"/>
</dbReference>
<feature type="domain" description="Kinesin motor" evidence="7">
    <location>
        <begin position="363"/>
        <end position="696"/>
    </location>
</feature>
<dbReference type="eggNOG" id="KOG0239">
    <property type="taxonomic scope" value="Eukaryota"/>
</dbReference>
<dbReference type="PANTHER" id="PTHR47972">
    <property type="entry name" value="KINESIN-LIKE PROTEIN KLP-3"/>
    <property type="match status" value="1"/>
</dbReference>
<evidence type="ECO:0000256" key="1">
    <source>
        <dbReference type="ARBA" id="ARBA00022741"/>
    </source>
</evidence>
<evidence type="ECO:0000313" key="8">
    <source>
        <dbReference type="EMBL" id="CAR24380.1"/>
    </source>
</evidence>
<dbReference type="InterPro" id="IPR027640">
    <property type="entry name" value="Kinesin-like_fam"/>
</dbReference>
<dbReference type="InterPro" id="IPR036961">
    <property type="entry name" value="Kinesin_motor_dom_sf"/>
</dbReference>
<dbReference type="PROSITE" id="PS50067">
    <property type="entry name" value="KINESIN_MOTOR_2"/>
    <property type="match status" value="1"/>
</dbReference>
<comment type="similarity">
    <text evidence="3 4">Belongs to the TRAFAC class myosin-kinesin ATPase superfamily. Kinesin family.</text>
</comment>
<dbReference type="GO" id="GO:0005524">
    <property type="term" value="F:ATP binding"/>
    <property type="evidence" value="ECO:0007669"/>
    <property type="project" value="UniProtKB-UniRule"/>
</dbReference>
<evidence type="ECO:0000313" key="9">
    <source>
        <dbReference type="Proteomes" id="UP000002036"/>
    </source>
</evidence>
<reference evidence="8 9" key="1">
    <citation type="journal article" date="2009" name="Genome Res.">
        <title>Comparative genomics of protoploid Saccharomycetaceae.</title>
        <authorList>
            <consortium name="The Genolevures Consortium"/>
            <person name="Souciet J.-L."/>
            <person name="Dujon B."/>
            <person name="Gaillardin C."/>
            <person name="Johnston M."/>
            <person name="Baret P.V."/>
            <person name="Cliften P."/>
            <person name="Sherman D.J."/>
            <person name="Weissenbach J."/>
            <person name="Westhof E."/>
            <person name="Wincker P."/>
            <person name="Jubin C."/>
            <person name="Poulain J."/>
            <person name="Barbe V."/>
            <person name="Segurens B."/>
            <person name="Artiguenave F."/>
            <person name="Anthouard V."/>
            <person name="Vacherie B."/>
            <person name="Val M.-E."/>
            <person name="Fulton R.S."/>
            <person name="Minx P."/>
            <person name="Wilson R."/>
            <person name="Durrens P."/>
            <person name="Jean G."/>
            <person name="Marck C."/>
            <person name="Martin T."/>
            <person name="Nikolski M."/>
            <person name="Rolland T."/>
            <person name="Seret M.-L."/>
            <person name="Casaregola S."/>
            <person name="Despons L."/>
            <person name="Fairhead C."/>
            <person name="Fischer G."/>
            <person name="Lafontaine I."/>
            <person name="Leh V."/>
            <person name="Lemaire M."/>
            <person name="de Montigny J."/>
            <person name="Neuveglise C."/>
            <person name="Thierry A."/>
            <person name="Blanc-Lenfle I."/>
            <person name="Bleykasten C."/>
            <person name="Diffels J."/>
            <person name="Fritsch E."/>
            <person name="Frangeul L."/>
            <person name="Goeffon A."/>
            <person name="Jauniaux N."/>
            <person name="Kachouri-Lafond R."/>
            <person name="Payen C."/>
            <person name="Potier S."/>
            <person name="Pribylova L."/>
            <person name="Ozanne C."/>
            <person name="Richard G.-F."/>
            <person name="Sacerdot C."/>
            <person name="Straub M.-L."/>
            <person name="Talla E."/>
        </authorList>
    </citation>
    <scope>NUCLEOTIDE SEQUENCE [LARGE SCALE GENOMIC DNA]</scope>
    <source>
        <strain evidence="9">ATCC 56472 / CBS 6340 / NRRL Y-8284</strain>
    </source>
</reference>
<dbReference type="GeneID" id="8293045"/>
<dbReference type="OrthoDB" id="3176171at2759"/>
<keyword evidence="1 3" id="KW-0547">Nucleotide-binding</keyword>
<evidence type="ECO:0000256" key="6">
    <source>
        <dbReference type="SAM" id="MobiDB-lite"/>
    </source>
</evidence>
<organism evidence="8 9">
    <name type="scientific">Lachancea thermotolerans (strain ATCC 56472 / CBS 6340 / NRRL Y-8284)</name>
    <name type="common">Yeast</name>
    <name type="synonym">Kluyveromyces thermotolerans</name>
    <dbReference type="NCBI Taxonomy" id="559295"/>
    <lineage>
        <taxon>Eukaryota</taxon>
        <taxon>Fungi</taxon>
        <taxon>Dikarya</taxon>
        <taxon>Ascomycota</taxon>
        <taxon>Saccharomycotina</taxon>
        <taxon>Saccharomycetes</taxon>
        <taxon>Saccharomycetales</taxon>
        <taxon>Saccharomycetaceae</taxon>
        <taxon>Lachancea</taxon>
    </lineage>
</organism>
<dbReference type="InParanoid" id="C5DJ91"/>
<evidence type="ECO:0000256" key="5">
    <source>
        <dbReference type="SAM" id="Coils"/>
    </source>
</evidence>
<dbReference type="RefSeq" id="XP_002554817.1">
    <property type="nucleotide sequence ID" value="XM_002554771.1"/>
</dbReference>
<keyword evidence="3 4" id="KW-0505">Motor protein</keyword>
<dbReference type="InterPro" id="IPR001752">
    <property type="entry name" value="Kinesin_motor_dom"/>
</dbReference>
<dbReference type="SUPFAM" id="SSF52540">
    <property type="entry name" value="P-loop containing nucleoside triphosphate hydrolases"/>
    <property type="match status" value="1"/>
</dbReference>
<keyword evidence="2 3" id="KW-0067">ATP-binding</keyword>
<dbReference type="HOGENOM" id="CLU_001485_12_4_1"/>
<sequence length="702" mass="80392">MESESPRTPPRSTASRLGTSSKIPSPNGPSSPKFKKRSASPRPPSVSASEHQSMVAHTKKQNGGSEGSSHMTAFYRENIKQLNQLQDIMFRKKSKLDSVKDELFEGKEQFKSLMLKLETLKEEKHVKLQQFKLKHNDLKKLGDEHSTREKFMIKGYDLEIQQLRAKSTAELNAMEGDYRRQLENLRFAKVRKLENSLDELRRDISKARGSIANNKENFESQLNECEVRHNYRKEEWLRTHQKELNALIEESSTLNRESEKLQAVLDNELKAKLLKKNEEIEVLNSKLLGFQEQLEQSRLGNRQLEDEISKYTSETIQSLAKRDELGHYVSSSTYELQQIGEILLKEETMRRKLHNELQELRGNIRVFCRLRPALENENYSSSSIEIEKFSDETGMQSITIKRDSKQHKFTFDRCFSAQETNGDVFSEIGQLIQSSLDGYNVCIFAYGQTGSGKTFTMLNPNDGIIPSTLNHIFLWVEKLKELGWVYEITSQFVEIYNENIKDLFKENDADVDDTGESLKFEIRHDNESRTTHITNITVCKLTSREMVNRMLRRALKMRSTAATVANSRSSRSHSVFIIKLDGYNTISGEKSTGTLNLVDLAGSERIHSLQPQAERLRETQNINKSLSCLGDVIHALGSADASKRHIPFRNSKLTYLLQYSLMGDSKTLMFVNVSPCANSMLETLNSLRFAAKVNSTKMAKRN</sequence>
<protein>
    <recommendedName>
        <fullName evidence="4">Kinesin-like protein</fullName>
    </recommendedName>
</protein>
<name>C5DJ91_LACTC</name>
<dbReference type="PANTHER" id="PTHR47972:SF28">
    <property type="entry name" value="KINESIN-LIKE PROTEIN KLP-3"/>
    <property type="match status" value="1"/>
</dbReference>
<feature type="region of interest" description="Disordered" evidence="6">
    <location>
        <begin position="1"/>
        <end position="69"/>
    </location>
</feature>
<keyword evidence="9" id="KW-1185">Reference proteome</keyword>
<dbReference type="GO" id="GO:0008017">
    <property type="term" value="F:microtubule binding"/>
    <property type="evidence" value="ECO:0007669"/>
    <property type="project" value="InterPro"/>
</dbReference>
<feature type="binding site" evidence="3">
    <location>
        <begin position="447"/>
        <end position="454"/>
    </location>
    <ligand>
        <name>ATP</name>
        <dbReference type="ChEBI" id="CHEBI:30616"/>
    </ligand>
</feature>
<dbReference type="KEGG" id="lth:KLTH0F14498g"/>
<evidence type="ECO:0000256" key="4">
    <source>
        <dbReference type="RuleBase" id="RU000394"/>
    </source>
</evidence>
<gene>
    <name evidence="8" type="ordered locus">KLTH0F14498g</name>
</gene>
<dbReference type="GO" id="GO:0007018">
    <property type="term" value="P:microtubule-based movement"/>
    <property type="evidence" value="ECO:0007669"/>
    <property type="project" value="InterPro"/>
</dbReference>
<evidence type="ECO:0000259" key="7">
    <source>
        <dbReference type="PROSITE" id="PS50067"/>
    </source>
</evidence>
<dbReference type="Proteomes" id="UP000002036">
    <property type="component" value="Chromosome F"/>
</dbReference>
<evidence type="ECO:0000256" key="2">
    <source>
        <dbReference type="ARBA" id="ARBA00022840"/>
    </source>
</evidence>
<dbReference type="EMBL" id="CU928170">
    <property type="protein sequence ID" value="CAR24380.1"/>
    <property type="molecule type" value="Genomic_DNA"/>
</dbReference>
<dbReference type="GO" id="GO:0005874">
    <property type="term" value="C:microtubule"/>
    <property type="evidence" value="ECO:0007669"/>
    <property type="project" value="UniProtKB-KW"/>
</dbReference>
<dbReference type="SMART" id="SM00129">
    <property type="entry name" value="KISc"/>
    <property type="match status" value="1"/>
</dbReference>
<dbReference type="AlphaFoldDB" id="C5DJ91"/>
<dbReference type="CDD" id="cd01366">
    <property type="entry name" value="KISc_C_terminal"/>
    <property type="match status" value="1"/>
</dbReference>
<dbReference type="OMA" id="ETARDKW"/>
<dbReference type="PROSITE" id="PS00411">
    <property type="entry name" value="KINESIN_MOTOR_1"/>
    <property type="match status" value="1"/>
</dbReference>
<dbReference type="STRING" id="559295.C5DJ91"/>
<dbReference type="FunCoup" id="C5DJ91">
    <property type="interactions" value="397"/>
</dbReference>
<feature type="coiled-coil region" evidence="5">
    <location>
        <begin position="190"/>
        <end position="314"/>
    </location>
</feature>